<evidence type="ECO:0000256" key="2">
    <source>
        <dbReference type="ARBA" id="ARBA00022723"/>
    </source>
</evidence>
<evidence type="ECO:0000259" key="9">
    <source>
        <dbReference type="Pfam" id="PF16491"/>
    </source>
</evidence>
<dbReference type="Gene3D" id="3.30.2010.10">
    <property type="entry name" value="Metalloproteases ('zincins'), catalytic domain"/>
    <property type="match status" value="1"/>
</dbReference>
<dbReference type="Pfam" id="PF16491">
    <property type="entry name" value="Peptidase_M48_N"/>
    <property type="match status" value="1"/>
</dbReference>
<dbReference type="CDD" id="cd07343">
    <property type="entry name" value="M48A_Zmpste24p_like"/>
    <property type="match status" value="1"/>
</dbReference>
<dbReference type="EC" id="3.4.24.-" evidence="10"/>
<keyword evidence="7" id="KW-0472">Membrane</keyword>
<feature type="transmembrane region" description="Helical" evidence="7">
    <location>
        <begin position="147"/>
        <end position="168"/>
    </location>
</feature>
<keyword evidence="7" id="KW-1133">Transmembrane helix</keyword>
<feature type="domain" description="Peptidase M48" evidence="8">
    <location>
        <begin position="205"/>
        <end position="409"/>
    </location>
</feature>
<gene>
    <name evidence="10" type="primary">htpX_1</name>
    <name evidence="10" type="ORF">SIID45300_00167</name>
</gene>
<feature type="transmembrane region" description="Helical" evidence="7">
    <location>
        <begin position="6"/>
        <end position="27"/>
    </location>
</feature>
<evidence type="ECO:0000256" key="1">
    <source>
        <dbReference type="ARBA" id="ARBA00022670"/>
    </source>
</evidence>
<keyword evidence="4 6" id="KW-0862">Zinc</keyword>
<dbReference type="Pfam" id="PF01435">
    <property type="entry name" value="Peptidase_M48"/>
    <property type="match status" value="1"/>
</dbReference>
<feature type="transmembrane region" description="Helical" evidence="7">
    <location>
        <begin position="58"/>
        <end position="84"/>
    </location>
</feature>
<keyword evidence="3 6" id="KW-0378">Hydrolase</keyword>
<comment type="similarity">
    <text evidence="6">Belongs to the peptidase M48 family.</text>
</comment>
<comment type="cofactor">
    <cofactor evidence="6">
        <name>Zn(2+)</name>
        <dbReference type="ChEBI" id="CHEBI:29105"/>
    </cofactor>
    <text evidence="6">Binds 1 zinc ion per subunit.</text>
</comment>
<comment type="caution">
    <text evidence="10">The sequence shown here is derived from an EMBL/GenBank/DDBJ whole genome shotgun (WGS) entry which is preliminary data.</text>
</comment>
<keyword evidence="1 6" id="KW-0645">Protease</keyword>
<dbReference type="RefSeq" id="WP_420903582.1">
    <property type="nucleotide sequence ID" value="NZ_BAAFGK010000001.1"/>
</dbReference>
<evidence type="ECO:0000256" key="3">
    <source>
        <dbReference type="ARBA" id="ARBA00022801"/>
    </source>
</evidence>
<proteinExistence type="inferred from homology"/>
<dbReference type="InterPro" id="IPR027057">
    <property type="entry name" value="CAXX_Prtase_1"/>
</dbReference>
<feature type="transmembrane region" description="Helical" evidence="7">
    <location>
        <begin position="326"/>
        <end position="344"/>
    </location>
</feature>
<sequence>MSVFGLTILIALLIGFLADTLVVLVDLRATPARPPEKVSGFIDDAVWEKSMAYARAKAWLDIVASGSKLVALLLWWFLGGFAWLDRMVASWKLGEIASGVLYVAILLVAFKLFSQPFKIYHTFVLEARFGFNRTSWNTFIDDRAKGLLLSLVIGGPLLVTVLVCFHYWKAWAWLYCWLIATFFLILIQYIAPAVLMPLFNRYTPLPEGSLKRAIEACLEKAGVKFSGIFTVDGSRRSTRANAFVTGLGAQRRVVLYDTLLLRQPEPEVVAVLAHEIGHLVLDHLRRVTLITIPYLGLMCGLLSLAMQQPDLHRDFFMERVTLHGGFVFFVLLAVPVDVITGPFFKRISRAHELAADRFAATTLERPEALASALKQLAVANLTQVNPHPWRVFLHHAHPAILTRIAAIEALQDPEKG</sequence>
<evidence type="ECO:0000256" key="4">
    <source>
        <dbReference type="ARBA" id="ARBA00022833"/>
    </source>
</evidence>
<feature type="domain" description="CAAX prenyl protease 1 N-terminal" evidence="9">
    <location>
        <begin position="31"/>
        <end position="201"/>
    </location>
</feature>
<dbReference type="InterPro" id="IPR001915">
    <property type="entry name" value="Peptidase_M48"/>
</dbReference>
<keyword evidence="7" id="KW-0812">Transmembrane</keyword>
<organism evidence="10 11">
    <name type="scientific">Candidatus Magnetaquiglobus chichijimensis</name>
    <dbReference type="NCBI Taxonomy" id="3141448"/>
    <lineage>
        <taxon>Bacteria</taxon>
        <taxon>Pseudomonadati</taxon>
        <taxon>Pseudomonadota</taxon>
        <taxon>Magnetococcia</taxon>
        <taxon>Magnetococcales</taxon>
        <taxon>Candidatus Magnetaquicoccaceae</taxon>
        <taxon>Candidatus Magnetaquiglobus</taxon>
    </lineage>
</organism>
<evidence type="ECO:0000313" key="10">
    <source>
        <dbReference type="EMBL" id="GAB0055869.1"/>
    </source>
</evidence>
<dbReference type="GO" id="GO:0008233">
    <property type="term" value="F:peptidase activity"/>
    <property type="evidence" value="ECO:0007669"/>
    <property type="project" value="UniProtKB-KW"/>
</dbReference>
<keyword evidence="11" id="KW-1185">Reference proteome</keyword>
<dbReference type="Proteomes" id="UP001628193">
    <property type="component" value="Unassembled WGS sequence"/>
</dbReference>
<dbReference type="PANTHER" id="PTHR10120">
    <property type="entry name" value="CAAX PRENYL PROTEASE 1"/>
    <property type="match status" value="1"/>
</dbReference>
<dbReference type="EMBL" id="BAAFGK010000001">
    <property type="protein sequence ID" value="GAB0055869.1"/>
    <property type="molecule type" value="Genomic_DNA"/>
</dbReference>
<reference evidence="10 11" key="1">
    <citation type="submission" date="2024-05" db="EMBL/GenBank/DDBJ databases">
        <authorList>
            <consortium name="Candidatus Magnetaquicoccaceae bacterium FCR-1 genome sequencing consortium"/>
            <person name="Shimoshige H."/>
            <person name="Shimamura S."/>
            <person name="Taoka A."/>
            <person name="Kobayashi H."/>
            <person name="Maekawa T."/>
        </authorList>
    </citation>
    <scope>NUCLEOTIDE SEQUENCE [LARGE SCALE GENOMIC DNA]</scope>
    <source>
        <strain evidence="10 11">FCR-1</strain>
    </source>
</reference>
<evidence type="ECO:0000256" key="5">
    <source>
        <dbReference type="ARBA" id="ARBA00023049"/>
    </source>
</evidence>
<evidence type="ECO:0000259" key="8">
    <source>
        <dbReference type="Pfam" id="PF01435"/>
    </source>
</evidence>
<feature type="transmembrane region" description="Helical" evidence="7">
    <location>
        <begin position="96"/>
        <end position="113"/>
    </location>
</feature>
<evidence type="ECO:0000313" key="11">
    <source>
        <dbReference type="Proteomes" id="UP001628193"/>
    </source>
</evidence>
<reference evidence="10 11" key="2">
    <citation type="submission" date="2024-09" db="EMBL/GenBank/DDBJ databases">
        <title>Draft genome sequence of Candidatus Magnetaquicoccaceae bacterium FCR-1.</title>
        <authorList>
            <person name="Shimoshige H."/>
            <person name="Shimamura S."/>
            <person name="Taoka A."/>
            <person name="Kobayashi H."/>
            <person name="Maekawa T."/>
        </authorList>
    </citation>
    <scope>NUCLEOTIDE SEQUENCE [LARGE SCALE GENOMIC DNA]</scope>
    <source>
        <strain evidence="10 11">FCR-1</strain>
    </source>
</reference>
<evidence type="ECO:0000256" key="6">
    <source>
        <dbReference type="RuleBase" id="RU003983"/>
    </source>
</evidence>
<evidence type="ECO:0000256" key="7">
    <source>
        <dbReference type="SAM" id="Phobius"/>
    </source>
</evidence>
<accession>A0ABQ0C4P7</accession>
<dbReference type="GO" id="GO:0006508">
    <property type="term" value="P:proteolysis"/>
    <property type="evidence" value="ECO:0007669"/>
    <property type="project" value="UniProtKB-KW"/>
</dbReference>
<protein>
    <submittedName>
        <fullName evidence="10">Protease HtpX</fullName>
        <ecNumber evidence="10">3.4.24.-</ecNumber>
    </submittedName>
</protein>
<dbReference type="InterPro" id="IPR032456">
    <property type="entry name" value="Peptidase_M48_N"/>
</dbReference>
<keyword evidence="5 6" id="KW-0482">Metalloprotease</keyword>
<keyword evidence="2" id="KW-0479">Metal-binding</keyword>
<name>A0ABQ0C4P7_9PROT</name>
<feature type="transmembrane region" description="Helical" evidence="7">
    <location>
        <begin position="287"/>
        <end position="306"/>
    </location>
</feature>
<feature type="transmembrane region" description="Helical" evidence="7">
    <location>
        <begin position="174"/>
        <end position="195"/>
    </location>
</feature>